<dbReference type="AlphaFoldDB" id="A0A450Y9J0"/>
<dbReference type="EMBL" id="CAADFU010000021">
    <property type="protein sequence ID" value="VFK43040.1"/>
    <property type="molecule type" value="Genomic_DNA"/>
</dbReference>
<dbReference type="EMBL" id="CAADHB010000019">
    <property type="protein sequence ID" value="VFK78612.1"/>
    <property type="molecule type" value="Genomic_DNA"/>
</dbReference>
<evidence type="ECO:0000313" key="3">
    <source>
        <dbReference type="EMBL" id="VFK43040.1"/>
    </source>
</evidence>
<sequence length="47" mass="5101">MTAGSLKRNSKVPALSGGRKPRQNIRVVMSIVEEELPSEAPPQTNEP</sequence>
<evidence type="ECO:0000313" key="4">
    <source>
        <dbReference type="EMBL" id="VFK78612.1"/>
    </source>
</evidence>
<accession>A0A450Y9J0</accession>
<proteinExistence type="predicted"/>
<feature type="region of interest" description="Disordered" evidence="1">
    <location>
        <begin position="1"/>
        <end position="25"/>
    </location>
</feature>
<gene>
    <name evidence="4" type="ORF">BECKSD772D_GA0070982_101925</name>
    <name evidence="3" type="ORF">BECKSD772E_GA0070983_102127</name>
    <name evidence="2" type="ORF">BECKSD772F_GA0070984_102227</name>
</gene>
<reference evidence="2" key="1">
    <citation type="submission" date="2019-02" db="EMBL/GenBank/DDBJ databases">
        <authorList>
            <person name="Gruber-Vodicka R. H."/>
            <person name="Seah K. B. B."/>
        </authorList>
    </citation>
    <scope>NUCLEOTIDE SEQUENCE</scope>
    <source>
        <strain evidence="4">BECK_S127</strain>
        <strain evidence="3">BECK_S1320</strain>
        <strain evidence="2">BECK_S1321</strain>
    </source>
</reference>
<protein>
    <submittedName>
        <fullName evidence="2">Uncharacterized protein</fullName>
    </submittedName>
</protein>
<organism evidence="2">
    <name type="scientific">Candidatus Kentrum sp. SD</name>
    <dbReference type="NCBI Taxonomy" id="2126332"/>
    <lineage>
        <taxon>Bacteria</taxon>
        <taxon>Pseudomonadati</taxon>
        <taxon>Pseudomonadota</taxon>
        <taxon>Gammaproteobacteria</taxon>
        <taxon>Candidatus Kentrum</taxon>
    </lineage>
</organism>
<name>A0A450Y9J0_9GAMM</name>
<evidence type="ECO:0000313" key="2">
    <source>
        <dbReference type="EMBL" id="VFK38206.1"/>
    </source>
</evidence>
<dbReference type="EMBL" id="CAADFR010000022">
    <property type="protein sequence ID" value="VFK38206.1"/>
    <property type="molecule type" value="Genomic_DNA"/>
</dbReference>
<evidence type="ECO:0000256" key="1">
    <source>
        <dbReference type="SAM" id="MobiDB-lite"/>
    </source>
</evidence>